<dbReference type="PANTHER" id="PTHR35007:SF4">
    <property type="entry name" value="CONSERVED TRANSMEMBRANE PROTEIN-RELATED"/>
    <property type="match status" value="1"/>
</dbReference>
<feature type="transmembrane region" description="Helical" evidence="6">
    <location>
        <begin position="46"/>
        <end position="76"/>
    </location>
</feature>
<gene>
    <name evidence="8" type="ORF">B1813_12095</name>
</gene>
<organism evidence="8 9">
    <name type="scientific">Saccharomonospora piscinae</name>
    <dbReference type="NCBI Taxonomy" id="687388"/>
    <lineage>
        <taxon>Bacteria</taxon>
        <taxon>Bacillati</taxon>
        <taxon>Actinomycetota</taxon>
        <taxon>Actinomycetes</taxon>
        <taxon>Pseudonocardiales</taxon>
        <taxon>Pseudonocardiaceae</taxon>
        <taxon>Saccharomonospora</taxon>
    </lineage>
</organism>
<dbReference type="Proteomes" id="UP000192591">
    <property type="component" value="Unassembled WGS sequence"/>
</dbReference>
<evidence type="ECO:0000256" key="1">
    <source>
        <dbReference type="ARBA" id="ARBA00004651"/>
    </source>
</evidence>
<feature type="domain" description="Type II secretion system protein GspF" evidence="7">
    <location>
        <begin position="102"/>
        <end position="226"/>
    </location>
</feature>
<evidence type="ECO:0000256" key="4">
    <source>
        <dbReference type="ARBA" id="ARBA00022989"/>
    </source>
</evidence>
<feature type="transmembrane region" description="Helical" evidence="6">
    <location>
        <begin position="240"/>
        <end position="262"/>
    </location>
</feature>
<name>A0A1V9A7Y7_SACPI</name>
<dbReference type="InterPro" id="IPR018076">
    <property type="entry name" value="T2SS_GspF_dom"/>
</dbReference>
<evidence type="ECO:0000259" key="7">
    <source>
        <dbReference type="Pfam" id="PF00482"/>
    </source>
</evidence>
<feature type="transmembrane region" description="Helical" evidence="6">
    <location>
        <begin position="208"/>
        <end position="228"/>
    </location>
</feature>
<dbReference type="GO" id="GO:0005886">
    <property type="term" value="C:plasma membrane"/>
    <property type="evidence" value="ECO:0007669"/>
    <property type="project" value="UniProtKB-SubCell"/>
</dbReference>
<dbReference type="PANTHER" id="PTHR35007">
    <property type="entry name" value="INTEGRAL MEMBRANE PROTEIN-RELATED"/>
    <property type="match status" value="1"/>
</dbReference>
<dbReference type="Pfam" id="PF00482">
    <property type="entry name" value="T2SSF"/>
    <property type="match status" value="1"/>
</dbReference>
<evidence type="ECO:0000256" key="6">
    <source>
        <dbReference type="SAM" id="Phobius"/>
    </source>
</evidence>
<evidence type="ECO:0000313" key="9">
    <source>
        <dbReference type="Proteomes" id="UP000192591"/>
    </source>
</evidence>
<keyword evidence="9" id="KW-1185">Reference proteome</keyword>
<keyword evidence="2" id="KW-1003">Cell membrane</keyword>
<comment type="caution">
    <text evidence="8">The sequence shown here is derived from an EMBL/GenBank/DDBJ whole genome shotgun (WGS) entry which is preliminary data.</text>
</comment>
<sequence>MLTPALLATGLTLWPAQPGVRRLADLRDGASSGREKVRYTPRLGRIAAVVAALVCVLVAGIAVTIGAGFLVAAVLLHRRSRMRARETVLACDELAASVRGVVTEIRAGAHPVAAVEAVARETPAWLGRRWRTLAVSARQRGSPTGLRRSDEKAPCPGAVQADLVFARVSAAWSLSTRHGIPLAEVLDAVYRDVEATARSARGLDARLAGARAGAAVLACLPMAGLALGEAMGAGPVGVLLGMPTGSVLFVAGALLQLAGVAWTSKLTGRVLP</sequence>
<dbReference type="EMBL" id="MWIH01000005">
    <property type="protein sequence ID" value="OQO93235.1"/>
    <property type="molecule type" value="Genomic_DNA"/>
</dbReference>
<accession>A0A1V9A7Y7</accession>
<evidence type="ECO:0000256" key="3">
    <source>
        <dbReference type="ARBA" id="ARBA00022692"/>
    </source>
</evidence>
<protein>
    <submittedName>
        <fullName evidence="8">Pilus assembly protein TadB</fullName>
    </submittedName>
</protein>
<evidence type="ECO:0000256" key="2">
    <source>
        <dbReference type="ARBA" id="ARBA00022475"/>
    </source>
</evidence>
<dbReference type="STRING" id="1962155.B1813_12095"/>
<comment type="subcellular location">
    <subcellularLocation>
        <location evidence="1">Cell membrane</location>
        <topology evidence="1">Multi-pass membrane protein</topology>
    </subcellularLocation>
</comment>
<keyword evidence="4 6" id="KW-1133">Transmembrane helix</keyword>
<reference evidence="8 9" key="1">
    <citation type="submission" date="2017-02" db="EMBL/GenBank/DDBJ databases">
        <title>Draft genome of Saccharomonospora sp. 154.</title>
        <authorList>
            <person name="Alonso-Carmona G.S."/>
            <person name="De La Haba R."/>
            <person name="Vera-Gargallo B."/>
            <person name="Sandoval-Trujillo A.H."/>
            <person name="Ramirez-Duran N."/>
            <person name="Ventosa A."/>
        </authorList>
    </citation>
    <scope>NUCLEOTIDE SEQUENCE [LARGE SCALE GENOMIC DNA]</scope>
    <source>
        <strain evidence="8 9">LRS4.154</strain>
    </source>
</reference>
<proteinExistence type="predicted"/>
<keyword evidence="5 6" id="KW-0472">Membrane</keyword>
<dbReference type="AlphaFoldDB" id="A0A1V9A7Y7"/>
<keyword evidence="3 6" id="KW-0812">Transmembrane</keyword>
<dbReference type="RefSeq" id="WP_081192417.1">
    <property type="nucleotide sequence ID" value="NZ_MWIH01000005.1"/>
</dbReference>
<evidence type="ECO:0000256" key="5">
    <source>
        <dbReference type="ARBA" id="ARBA00023136"/>
    </source>
</evidence>
<evidence type="ECO:0000313" key="8">
    <source>
        <dbReference type="EMBL" id="OQO93235.1"/>
    </source>
</evidence>